<comment type="caution">
    <text evidence="1">The sequence shown here is derived from an EMBL/GenBank/DDBJ whole genome shotgun (WGS) entry which is preliminary data.</text>
</comment>
<reference evidence="1" key="2">
    <citation type="journal article" date="2021" name="Microorganisms">
        <title>Bacterial Dimethylsulfoniopropionate Biosynthesis in the East China Sea.</title>
        <authorList>
            <person name="Liu J."/>
            <person name="Zhang Y."/>
            <person name="Liu J."/>
            <person name="Zhong H."/>
            <person name="Williams B.T."/>
            <person name="Zheng Y."/>
            <person name="Curson A.R.J."/>
            <person name="Sun C."/>
            <person name="Sun H."/>
            <person name="Song D."/>
            <person name="Wagner Mackenzie B."/>
            <person name="Bermejo Martinez A."/>
            <person name="Todd J.D."/>
            <person name="Zhang X.H."/>
        </authorList>
    </citation>
    <scope>NUCLEOTIDE SEQUENCE</scope>
    <source>
        <strain evidence="1">AESS21</strain>
    </source>
</reference>
<name>A0A944CFR4_9HYPH</name>
<accession>A0A944CFR4</accession>
<dbReference type="RefSeq" id="WP_213217170.1">
    <property type="nucleotide sequence ID" value="NZ_QTKU01000004.1"/>
</dbReference>
<evidence type="ECO:0000313" key="1">
    <source>
        <dbReference type="EMBL" id="MBS8261822.1"/>
    </source>
</evidence>
<reference evidence="1" key="1">
    <citation type="submission" date="2018-08" db="EMBL/GenBank/DDBJ databases">
        <authorList>
            <person name="Jin W."/>
            <person name="Wang H."/>
            <person name="Yang Y."/>
            <person name="Li M."/>
            <person name="Liu J."/>
        </authorList>
    </citation>
    <scope>NUCLEOTIDE SEQUENCE</scope>
    <source>
        <strain evidence="1">AESS21</strain>
    </source>
</reference>
<dbReference type="EMBL" id="QTKU01000004">
    <property type="protein sequence ID" value="MBS8261822.1"/>
    <property type="molecule type" value="Genomic_DNA"/>
</dbReference>
<gene>
    <name evidence="1" type="ORF">DYI23_16460</name>
</gene>
<dbReference type="Proteomes" id="UP000705379">
    <property type="component" value="Unassembled WGS sequence"/>
</dbReference>
<sequence length="129" mass="13985">MARCWVSWPNFEAGESCFDPAGLGSNASALLQTKQKDTRHRSALTTWVGARSKATSAAGGTKSVEPPKEWIDRFKGQFKLDDVDVAQTLPPGASGAAAIYSSEGVQQTAMIRRVAIRFYTFLNYVLPDG</sequence>
<organism evidence="1 2">
    <name type="scientific">Roseibium polysiphoniae</name>
    <dbReference type="NCBI Taxonomy" id="2571221"/>
    <lineage>
        <taxon>Bacteria</taxon>
        <taxon>Pseudomonadati</taxon>
        <taxon>Pseudomonadota</taxon>
        <taxon>Alphaproteobacteria</taxon>
        <taxon>Hyphomicrobiales</taxon>
        <taxon>Stappiaceae</taxon>
        <taxon>Roseibium</taxon>
    </lineage>
</organism>
<protein>
    <submittedName>
        <fullName evidence="1">Uncharacterized protein</fullName>
    </submittedName>
</protein>
<dbReference type="AlphaFoldDB" id="A0A944CFR4"/>
<proteinExistence type="predicted"/>
<evidence type="ECO:0000313" key="2">
    <source>
        <dbReference type="Proteomes" id="UP000705379"/>
    </source>
</evidence>